<evidence type="ECO:0000259" key="6">
    <source>
        <dbReference type="PROSITE" id="PS50850"/>
    </source>
</evidence>
<feature type="transmembrane region" description="Helical" evidence="5">
    <location>
        <begin position="189"/>
        <end position="207"/>
    </location>
</feature>
<feature type="transmembrane region" description="Helical" evidence="5">
    <location>
        <begin position="399"/>
        <end position="417"/>
    </location>
</feature>
<protein>
    <recommendedName>
        <fullName evidence="6">Major facilitator superfamily (MFS) profile domain-containing protein</fullName>
    </recommendedName>
</protein>
<comment type="caution">
    <text evidence="7">The sequence shown here is derived from an EMBL/GenBank/DDBJ whole genome shotgun (WGS) entry which is preliminary data.</text>
</comment>
<dbReference type="CDD" id="cd17317">
    <property type="entry name" value="MFS_SLC22"/>
    <property type="match status" value="1"/>
</dbReference>
<comment type="subcellular location">
    <subcellularLocation>
        <location evidence="1">Membrane</location>
        <topology evidence="1">Multi-pass membrane protein</topology>
    </subcellularLocation>
</comment>
<dbReference type="Proteomes" id="UP001107558">
    <property type="component" value="Chromosome 2"/>
</dbReference>
<gene>
    <name evidence="7" type="ORF">PVAND_009083</name>
</gene>
<feature type="transmembrane region" description="Helical" evidence="5">
    <location>
        <begin position="156"/>
        <end position="177"/>
    </location>
</feature>
<dbReference type="SUPFAM" id="SSF103473">
    <property type="entry name" value="MFS general substrate transporter"/>
    <property type="match status" value="1"/>
</dbReference>
<evidence type="ECO:0000313" key="8">
    <source>
        <dbReference type="Proteomes" id="UP001107558"/>
    </source>
</evidence>
<dbReference type="GO" id="GO:0016020">
    <property type="term" value="C:membrane"/>
    <property type="evidence" value="ECO:0007669"/>
    <property type="project" value="UniProtKB-SubCell"/>
</dbReference>
<evidence type="ECO:0000256" key="4">
    <source>
        <dbReference type="ARBA" id="ARBA00023136"/>
    </source>
</evidence>
<evidence type="ECO:0000256" key="2">
    <source>
        <dbReference type="ARBA" id="ARBA00022692"/>
    </source>
</evidence>
<dbReference type="InterPro" id="IPR005828">
    <property type="entry name" value="MFS_sugar_transport-like"/>
</dbReference>
<evidence type="ECO:0000256" key="1">
    <source>
        <dbReference type="ARBA" id="ARBA00004141"/>
    </source>
</evidence>
<dbReference type="OrthoDB" id="2544694at2759"/>
<feature type="transmembrane region" description="Helical" evidence="5">
    <location>
        <begin position="369"/>
        <end position="387"/>
    </location>
</feature>
<keyword evidence="2 5" id="KW-0812">Transmembrane</keyword>
<keyword evidence="8" id="KW-1185">Reference proteome</keyword>
<dbReference type="AlphaFoldDB" id="A0A9J6CCD6"/>
<feature type="transmembrane region" description="Helical" evidence="5">
    <location>
        <begin position="483"/>
        <end position="504"/>
    </location>
</feature>
<feature type="transmembrane region" description="Helical" evidence="5">
    <location>
        <begin position="245"/>
        <end position="267"/>
    </location>
</feature>
<organism evidence="7 8">
    <name type="scientific">Polypedilum vanderplanki</name>
    <name type="common">Sleeping chironomid midge</name>
    <dbReference type="NCBI Taxonomy" id="319348"/>
    <lineage>
        <taxon>Eukaryota</taxon>
        <taxon>Metazoa</taxon>
        <taxon>Ecdysozoa</taxon>
        <taxon>Arthropoda</taxon>
        <taxon>Hexapoda</taxon>
        <taxon>Insecta</taxon>
        <taxon>Pterygota</taxon>
        <taxon>Neoptera</taxon>
        <taxon>Endopterygota</taxon>
        <taxon>Diptera</taxon>
        <taxon>Nematocera</taxon>
        <taxon>Chironomoidea</taxon>
        <taxon>Chironomidae</taxon>
        <taxon>Chironominae</taxon>
        <taxon>Polypedilum</taxon>
        <taxon>Polypedilum</taxon>
    </lineage>
</organism>
<dbReference type="PANTHER" id="PTHR24064">
    <property type="entry name" value="SOLUTE CARRIER FAMILY 22 MEMBER"/>
    <property type="match status" value="1"/>
</dbReference>
<feature type="transmembrane region" description="Helical" evidence="5">
    <location>
        <begin position="424"/>
        <end position="445"/>
    </location>
</feature>
<name>A0A9J6CCD6_POLVA</name>
<reference evidence="7" key="1">
    <citation type="submission" date="2021-03" db="EMBL/GenBank/DDBJ databases">
        <title>Chromosome level genome of the anhydrobiotic midge Polypedilum vanderplanki.</title>
        <authorList>
            <person name="Yoshida Y."/>
            <person name="Kikawada T."/>
            <person name="Gusev O."/>
        </authorList>
    </citation>
    <scope>NUCLEOTIDE SEQUENCE</scope>
    <source>
        <strain evidence="7">NIAS01</strain>
        <tissue evidence="7">Whole body or cell culture</tissue>
    </source>
</reference>
<dbReference type="GO" id="GO:0022857">
    <property type="term" value="F:transmembrane transporter activity"/>
    <property type="evidence" value="ECO:0007669"/>
    <property type="project" value="InterPro"/>
</dbReference>
<dbReference type="InterPro" id="IPR036259">
    <property type="entry name" value="MFS_trans_sf"/>
</dbReference>
<proteinExistence type="predicted"/>
<dbReference type="EMBL" id="JADBJN010000002">
    <property type="protein sequence ID" value="KAG5679520.1"/>
    <property type="molecule type" value="Genomic_DNA"/>
</dbReference>
<dbReference type="InterPro" id="IPR020846">
    <property type="entry name" value="MFS_dom"/>
</dbReference>
<keyword evidence="4 5" id="KW-0472">Membrane</keyword>
<accession>A0A9J6CCD6</accession>
<dbReference type="Gene3D" id="1.20.1250.20">
    <property type="entry name" value="MFS general substrate transporter like domains"/>
    <property type="match status" value="1"/>
</dbReference>
<feature type="transmembrane region" description="Helical" evidence="5">
    <location>
        <begin position="213"/>
        <end position="233"/>
    </location>
</feature>
<evidence type="ECO:0000256" key="3">
    <source>
        <dbReference type="ARBA" id="ARBA00022989"/>
    </source>
</evidence>
<evidence type="ECO:0000313" key="7">
    <source>
        <dbReference type="EMBL" id="KAG5679520.1"/>
    </source>
</evidence>
<feature type="domain" description="Major facilitator superfamily (MFS) profile" evidence="6">
    <location>
        <begin position="92"/>
        <end position="535"/>
    </location>
</feature>
<feature type="transmembrane region" description="Helical" evidence="5">
    <location>
        <begin position="510"/>
        <end position="531"/>
    </location>
</feature>
<evidence type="ECO:0000256" key="5">
    <source>
        <dbReference type="SAM" id="Phobius"/>
    </source>
</evidence>
<keyword evidence="3 5" id="KW-1133">Transmembrane helix</keyword>
<feature type="transmembrane region" description="Helical" evidence="5">
    <location>
        <begin position="451"/>
        <end position="471"/>
    </location>
</feature>
<sequence>MDFDSLLNDVGSFGSYQKFVICFVLLPATLPCAFHAYSQIFIAAKPEHYCKIPEFESPAMKDYRRDILKNLSIPYEIRDGIERYAECKMYNRNYSELAQWLVENLNETLINQKYSFDEVNLKNLEIINCKDGWVYDKSLYPATVISEWNLVCEMDYLPTLALVVFGISGLIGNYIFGYIQDYYGRRPSFYIYLIFEIISCAASASAWSFMSWLVFRFMVGLTVPAILASPYVLAIEMVGPKHRVFCTIVTNIAYSIGLTLLAGIVYLVRDWRMLSLAVSLPLLLLFSCIHVLPESPRWLIATHKYKRAAKEMRTIARFNGKTLPANYENILKERTVAYERMQNLQSTVERNYGICDLFATTNMTRKTTIITFIWFSITSVYVGLSYYAPSLGGDEIFNFFLAGACELPTYIFLWPSLNYFGRRWILCVSMIIGSASCLATFLVQYDQITTLIFYCIAKMGISSAFVVLPLMASELYPTVVRGLGMSFSQVVAMIGPSLIPIVNYMGSEMIVLPLIVMGILLLFGGFASFFLPETKNKSLPQTVHDSDSIPLVNPFNIFTIRHTTTTVASAKAPSTSVTATTTISSS</sequence>
<dbReference type="PROSITE" id="PS50850">
    <property type="entry name" value="MFS"/>
    <property type="match status" value="1"/>
</dbReference>
<dbReference type="Pfam" id="PF00083">
    <property type="entry name" value="Sugar_tr"/>
    <property type="match status" value="1"/>
</dbReference>